<dbReference type="GO" id="GO:0009611">
    <property type="term" value="P:response to wounding"/>
    <property type="evidence" value="ECO:0007669"/>
    <property type="project" value="UniProtKB-UniRule"/>
</dbReference>
<comment type="function">
    <text evidence="2">Repressor of jasmonate responses.</text>
</comment>
<dbReference type="GO" id="GO:2000022">
    <property type="term" value="P:regulation of jasmonic acid mediated signaling pathway"/>
    <property type="evidence" value="ECO:0007669"/>
    <property type="project" value="UniProtKB-UniRule"/>
</dbReference>
<dbReference type="InterPro" id="IPR018467">
    <property type="entry name" value="CCT_CS"/>
</dbReference>
<dbReference type="Pfam" id="PF09425">
    <property type="entry name" value="Jas_motif"/>
    <property type="match status" value="1"/>
</dbReference>
<dbReference type="InterPro" id="IPR040390">
    <property type="entry name" value="TIFY/JAZ"/>
</dbReference>
<dbReference type="Pfam" id="PF06200">
    <property type="entry name" value="tify"/>
    <property type="match status" value="1"/>
</dbReference>
<feature type="region of interest" description="Disordered" evidence="3">
    <location>
        <begin position="1"/>
        <end position="32"/>
    </location>
</feature>
<gene>
    <name evidence="5" type="ORF">MtrunA17_Chr6g0478581</name>
</gene>
<dbReference type="EMBL" id="PSQE01000006">
    <property type="protein sequence ID" value="RHN52262.1"/>
    <property type="molecule type" value="Genomic_DNA"/>
</dbReference>
<feature type="compositionally biased region" description="Polar residues" evidence="3">
    <location>
        <begin position="258"/>
        <end position="272"/>
    </location>
</feature>
<evidence type="ECO:0000313" key="5">
    <source>
        <dbReference type="EMBL" id="RHN52262.1"/>
    </source>
</evidence>
<comment type="domain">
    <text evidence="2">The jas domain is required for interaction with COI1.</text>
</comment>
<dbReference type="PANTHER" id="PTHR33077">
    <property type="entry name" value="PROTEIN TIFY 4A-RELATED-RELATED"/>
    <property type="match status" value="1"/>
</dbReference>
<feature type="domain" description="Tify" evidence="4">
    <location>
        <begin position="188"/>
        <end position="223"/>
    </location>
</feature>
<dbReference type="OrthoDB" id="1939212at2759"/>
<evidence type="ECO:0000256" key="1">
    <source>
        <dbReference type="ARBA" id="ARBA00008614"/>
    </source>
</evidence>
<keyword evidence="2" id="KW-0539">Nucleus</keyword>
<dbReference type="Proteomes" id="UP000265566">
    <property type="component" value="Chromosome 6"/>
</dbReference>
<reference evidence="6" key="1">
    <citation type="journal article" date="2018" name="Nat. Plants">
        <title>Whole-genome landscape of Medicago truncatula symbiotic genes.</title>
        <authorList>
            <person name="Pecrix Y."/>
            <person name="Staton S.E."/>
            <person name="Sallet E."/>
            <person name="Lelandais-Briere C."/>
            <person name="Moreau S."/>
            <person name="Carrere S."/>
            <person name="Blein T."/>
            <person name="Jardinaud M.F."/>
            <person name="Latrasse D."/>
            <person name="Zouine M."/>
            <person name="Zahm M."/>
            <person name="Kreplak J."/>
            <person name="Mayjonade B."/>
            <person name="Satge C."/>
            <person name="Perez M."/>
            <person name="Cauet S."/>
            <person name="Marande W."/>
            <person name="Chantry-Darmon C."/>
            <person name="Lopez-Roques C."/>
            <person name="Bouchez O."/>
            <person name="Berard A."/>
            <person name="Debelle F."/>
            <person name="Munos S."/>
            <person name="Bendahmane A."/>
            <person name="Berges H."/>
            <person name="Niebel A."/>
            <person name="Buitink J."/>
            <person name="Frugier F."/>
            <person name="Benhamed M."/>
            <person name="Crespi M."/>
            <person name="Gouzy J."/>
            <person name="Gamas P."/>
        </authorList>
    </citation>
    <scope>NUCLEOTIDE SEQUENCE [LARGE SCALE GENOMIC DNA]</scope>
    <source>
        <strain evidence="6">cv. Jemalong A17</strain>
    </source>
</reference>
<evidence type="ECO:0000256" key="2">
    <source>
        <dbReference type="RuleBase" id="RU369065"/>
    </source>
</evidence>
<evidence type="ECO:0000313" key="6">
    <source>
        <dbReference type="Proteomes" id="UP000265566"/>
    </source>
</evidence>
<comment type="caution">
    <text evidence="5">The sequence shown here is derived from an EMBL/GenBank/DDBJ whole genome shotgun (WGS) entry which is preliminary data.</text>
</comment>
<proteinExistence type="inferred from homology"/>
<comment type="subcellular location">
    <subcellularLocation>
        <location evidence="2">Nucleus</location>
    </subcellularLocation>
</comment>
<feature type="region of interest" description="Disordered" evidence="3">
    <location>
        <begin position="245"/>
        <end position="272"/>
    </location>
</feature>
<dbReference type="GO" id="GO:0005634">
    <property type="term" value="C:nucleus"/>
    <property type="evidence" value="ECO:0007669"/>
    <property type="project" value="UniProtKB-SubCell"/>
</dbReference>
<feature type="compositionally biased region" description="Low complexity" evidence="3">
    <location>
        <begin position="293"/>
        <end position="307"/>
    </location>
</feature>
<dbReference type="PANTHER" id="PTHR33077:SF149">
    <property type="entry name" value="PROTEIN TIFY"/>
    <property type="match status" value="1"/>
</dbReference>
<dbReference type="InterPro" id="IPR010399">
    <property type="entry name" value="Tify_dom"/>
</dbReference>
<dbReference type="PROSITE" id="PS51320">
    <property type="entry name" value="TIFY"/>
    <property type="match status" value="1"/>
</dbReference>
<evidence type="ECO:0000259" key="4">
    <source>
        <dbReference type="PROSITE" id="PS51320"/>
    </source>
</evidence>
<dbReference type="Gramene" id="rna36915">
    <property type="protein sequence ID" value="RHN52262.1"/>
    <property type="gene ID" value="gene36915"/>
</dbReference>
<comment type="similarity">
    <text evidence="1 2">Belongs to the TIFY/JAZ family.</text>
</comment>
<protein>
    <recommendedName>
        <fullName evidence="2">Protein TIFY</fullName>
    </recommendedName>
    <alternativeName>
        <fullName evidence="2">Jasmonate ZIM domain-containing protein</fullName>
    </alternativeName>
</protein>
<sequence length="429" mass="46246">MEREFLGFSSKNSPWTTMKEDASNKPKDQVRSSGMQWSFSNKVSNLPQFMSFKNNTHEDRSRNNVMDPVASSGYMTISTKDAFDSNQKSFLGVTQENLAIKQVGNKHGITIYPIQSSDAQSVCNQEARTISVSNQSNHVITGINMVNSVTNSQTFGSKSSATPLSVLPSKGPIVGSTDLRSRNCSKSNGTTPAQLTIFYGGTVCVYDDISPEKAKAIMLLAGNGTKMQQEISIPSKKDNFIISQPYPSPLPSPIPMTSHASTQPRGGSSSNNEVTIIRTLGHSIAKSSHNDLSHLSSLPSPLPMTSHASSYPKGGSSSNNEVTIIRSLGPSNAPTNHLESPIVATSVGLTPTNVIQPVGLPQARKASLTRFLEKRKERAMSTSPYYMSKISPECSTGSDNASFSIDFSGSSTQPPTNLPLRRTCMEVIR</sequence>
<evidence type="ECO:0000256" key="3">
    <source>
        <dbReference type="SAM" id="MobiDB-lite"/>
    </source>
</evidence>
<dbReference type="SMART" id="SM00979">
    <property type="entry name" value="TIFY"/>
    <property type="match status" value="1"/>
</dbReference>
<dbReference type="AlphaFoldDB" id="A0A396HFY8"/>
<dbReference type="GO" id="GO:0031347">
    <property type="term" value="P:regulation of defense response"/>
    <property type="evidence" value="ECO:0007669"/>
    <property type="project" value="UniProtKB-UniRule"/>
</dbReference>
<keyword evidence="2" id="KW-1184">Jasmonic acid signaling pathway</keyword>
<organism evidence="5 6">
    <name type="scientific">Medicago truncatula</name>
    <name type="common">Barrel medic</name>
    <name type="synonym">Medicago tribuloides</name>
    <dbReference type="NCBI Taxonomy" id="3880"/>
    <lineage>
        <taxon>Eukaryota</taxon>
        <taxon>Viridiplantae</taxon>
        <taxon>Streptophyta</taxon>
        <taxon>Embryophyta</taxon>
        <taxon>Tracheophyta</taxon>
        <taxon>Spermatophyta</taxon>
        <taxon>Magnoliopsida</taxon>
        <taxon>eudicotyledons</taxon>
        <taxon>Gunneridae</taxon>
        <taxon>Pentapetalae</taxon>
        <taxon>rosids</taxon>
        <taxon>fabids</taxon>
        <taxon>Fabales</taxon>
        <taxon>Fabaceae</taxon>
        <taxon>Papilionoideae</taxon>
        <taxon>50 kb inversion clade</taxon>
        <taxon>NPAAA clade</taxon>
        <taxon>Hologalegina</taxon>
        <taxon>IRL clade</taxon>
        <taxon>Trifolieae</taxon>
        <taxon>Medicago</taxon>
    </lineage>
</organism>
<feature type="region of interest" description="Disordered" evidence="3">
    <location>
        <begin position="288"/>
        <end position="337"/>
    </location>
</feature>
<accession>A0A396HFY8</accession>
<name>A0A396HFY8_MEDTR</name>
<feature type="compositionally biased region" description="Basic and acidic residues" evidence="3">
    <location>
        <begin position="18"/>
        <end position="30"/>
    </location>
</feature>